<evidence type="ECO:0008006" key="4">
    <source>
        <dbReference type="Google" id="ProtNLM"/>
    </source>
</evidence>
<dbReference type="OrthoDB" id="1750965at2759"/>
<dbReference type="AlphaFoldDB" id="A0A6D2HWN5"/>
<dbReference type="Proteomes" id="UP000467841">
    <property type="component" value="Unassembled WGS sequence"/>
</dbReference>
<evidence type="ECO:0000256" key="1">
    <source>
        <dbReference type="SAM" id="MobiDB-lite"/>
    </source>
</evidence>
<gene>
    <name evidence="2" type="ORF">MERR_LOCUS6221</name>
</gene>
<dbReference type="EMBL" id="CACVBM020000432">
    <property type="protein sequence ID" value="CAA7018986.1"/>
    <property type="molecule type" value="Genomic_DNA"/>
</dbReference>
<protein>
    <recommendedName>
        <fullName evidence="4">Reverse transcriptase zinc-binding domain-containing protein</fullName>
    </recommendedName>
</protein>
<accession>A0A6D2HWN5</accession>
<evidence type="ECO:0000313" key="3">
    <source>
        <dbReference type="Proteomes" id="UP000467841"/>
    </source>
</evidence>
<proteinExistence type="predicted"/>
<feature type="compositionally biased region" description="Polar residues" evidence="1">
    <location>
        <begin position="229"/>
        <end position="257"/>
    </location>
</feature>
<name>A0A6D2HWN5_9BRAS</name>
<sequence length="289" mass="32161">MGSKAGIDLAGISWRILNNPTCLLARILKGKYCRTENFLTVHVTSSTSHGWRGILIGRDLLNQQLSKDVGNGSHTSLWNDPWLSLKTPTRPTGPPNLHEKDILVSDLILHHTRQWNREMIEKLLPHHLNDILSIRPSMTRARDSYIWIPTKSGAYSVKTGYHIALESSKGPAQDTITLINWNAEVRNFSIVAYSIMPVAFTAASLKPPSISSSNALLPNKFGPRDRLRTPSTPTRSQPSLHPSSPQRNGFVSHQQALDQDPYSHGSAGPFGLQEIILSSKKECSPRKRQ</sequence>
<reference evidence="2" key="1">
    <citation type="submission" date="2020-01" db="EMBL/GenBank/DDBJ databases">
        <authorList>
            <person name="Mishra B."/>
        </authorList>
    </citation>
    <scope>NUCLEOTIDE SEQUENCE [LARGE SCALE GENOMIC DNA]</scope>
</reference>
<comment type="caution">
    <text evidence="2">The sequence shown here is derived from an EMBL/GenBank/DDBJ whole genome shotgun (WGS) entry which is preliminary data.</text>
</comment>
<evidence type="ECO:0000313" key="2">
    <source>
        <dbReference type="EMBL" id="CAA7018986.1"/>
    </source>
</evidence>
<feature type="region of interest" description="Disordered" evidence="1">
    <location>
        <begin position="213"/>
        <end position="270"/>
    </location>
</feature>
<keyword evidence="3" id="KW-1185">Reference proteome</keyword>
<organism evidence="2 3">
    <name type="scientific">Microthlaspi erraticum</name>
    <dbReference type="NCBI Taxonomy" id="1685480"/>
    <lineage>
        <taxon>Eukaryota</taxon>
        <taxon>Viridiplantae</taxon>
        <taxon>Streptophyta</taxon>
        <taxon>Embryophyta</taxon>
        <taxon>Tracheophyta</taxon>
        <taxon>Spermatophyta</taxon>
        <taxon>Magnoliopsida</taxon>
        <taxon>eudicotyledons</taxon>
        <taxon>Gunneridae</taxon>
        <taxon>Pentapetalae</taxon>
        <taxon>rosids</taxon>
        <taxon>malvids</taxon>
        <taxon>Brassicales</taxon>
        <taxon>Brassicaceae</taxon>
        <taxon>Coluteocarpeae</taxon>
        <taxon>Microthlaspi</taxon>
    </lineage>
</organism>